<feature type="region of interest" description="Disordered" evidence="6">
    <location>
        <begin position="1"/>
        <end position="68"/>
    </location>
</feature>
<comment type="subcellular location">
    <subcellularLocation>
        <location evidence="1">Membrane</location>
        <topology evidence="1">Multi-pass membrane protein</topology>
    </subcellularLocation>
</comment>
<proteinExistence type="inferred from homology"/>
<dbReference type="SUPFAM" id="SSF103473">
    <property type="entry name" value="MFS general substrate transporter"/>
    <property type="match status" value="1"/>
</dbReference>
<feature type="transmembrane region" description="Helical" evidence="7">
    <location>
        <begin position="145"/>
        <end position="164"/>
    </location>
</feature>
<dbReference type="GO" id="GO:0022857">
    <property type="term" value="F:transmembrane transporter activity"/>
    <property type="evidence" value="ECO:0007669"/>
    <property type="project" value="InterPro"/>
</dbReference>
<feature type="transmembrane region" description="Helical" evidence="7">
    <location>
        <begin position="170"/>
        <end position="194"/>
    </location>
</feature>
<comment type="similarity">
    <text evidence="2">Belongs to the major facilitator superfamily.</text>
</comment>
<sequence length="542" mass="59664">MDPLRSNPTNTEASSSRNPNPNPTPTPTPNQHLSHLPHEPQLSPSPSNTSPSEPSHEPQFAPGHPSNPRNWPSWRKWSIVFAITLVDLSVSWGASGYAPAEKQMQAEFGVSAEVGTLGLSLYILGLALGPMTLAPLSEYFGRSPIYILSYGVFLLFLLGTALVQDLGGFLVLRLLSGMFSSVTVANFGGTIADLWDSHDTGIPMSIYLWAATCGSPSGYFLFAFVAGTRGFRDVFWALLGVCGAFWVIMVLTLRETRHNIILARMGRTPPSQGSHGIPRVQRVKKAASQLAQTALKRPFIFLYTESIIQFSALYNGYLYGLSFLFNSAFVIVFGPSGHGFDTIHTGLCFLGISIGISIGPFTSYLFQEPYYQRKVKESGERNAPEARVMMGKIASVALPISLFWFAWTSDQSVHWIVPILASGLWGWSFYTLILMTYTYTEDSYKTFSASALAGIGLIRNIAGAGFPLFGRQMYHRLGNQGATSLLAGLACLMVPIPFILDRYGFRLRKQSPWASMHVESAEDERPGSDGRRRASDEERLRQ</sequence>
<feature type="compositionally biased region" description="Basic and acidic residues" evidence="6">
    <location>
        <begin position="519"/>
        <end position="542"/>
    </location>
</feature>
<evidence type="ECO:0000313" key="8">
    <source>
        <dbReference type="EMBL" id="EKD19393.1"/>
    </source>
</evidence>
<keyword evidence="4 7" id="KW-1133">Transmembrane helix</keyword>
<dbReference type="Proteomes" id="UP000006753">
    <property type="component" value="Unassembled WGS sequence"/>
</dbReference>
<dbReference type="OrthoDB" id="3936150at2759"/>
<reference evidence="8 9" key="1">
    <citation type="journal article" date="2012" name="BMC Genomics">
        <title>Sequencing the genome of Marssonina brunnea reveals fungus-poplar co-evolution.</title>
        <authorList>
            <person name="Zhu S."/>
            <person name="Cao Y.-Z."/>
            <person name="Jiang C."/>
            <person name="Tan B.-Y."/>
            <person name="Wang Z."/>
            <person name="Feng S."/>
            <person name="Zhang L."/>
            <person name="Su X.-H."/>
            <person name="Brejova B."/>
            <person name="Vinar T."/>
            <person name="Xu M."/>
            <person name="Wang M.-X."/>
            <person name="Zhang S.-G."/>
            <person name="Huang M.-R."/>
            <person name="Wu R."/>
            <person name="Zhou Y."/>
        </authorList>
    </citation>
    <scope>NUCLEOTIDE SEQUENCE [LARGE SCALE GENOMIC DNA]</scope>
    <source>
        <strain evidence="8 9">MB_m1</strain>
    </source>
</reference>
<dbReference type="AlphaFoldDB" id="K1XEQ4"/>
<accession>K1XEQ4</accession>
<feature type="transmembrane region" description="Helical" evidence="7">
    <location>
        <begin position="206"/>
        <end position="228"/>
    </location>
</feature>
<evidence type="ECO:0000313" key="9">
    <source>
        <dbReference type="Proteomes" id="UP000006753"/>
    </source>
</evidence>
<feature type="transmembrane region" description="Helical" evidence="7">
    <location>
        <begin position="481"/>
        <end position="500"/>
    </location>
</feature>
<dbReference type="PANTHER" id="PTHR23502:SF24">
    <property type="entry name" value="TRANSPORTER, PUTATIVE-RELATED"/>
    <property type="match status" value="1"/>
</dbReference>
<dbReference type="InParanoid" id="K1XEQ4"/>
<keyword evidence="9" id="KW-1185">Reference proteome</keyword>
<feature type="transmembrane region" description="Helical" evidence="7">
    <location>
        <begin position="413"/>
        <end position="435"/>
    </location>
</feature>
<dbReference type="InterPro" id="IPR011701">
    <property type="entry name" value="MFS"/>
</dbReference>
<feature type="transmembrane region" description="Helical" evidence="7">
    <location>
        <begin position="343"/>
        <end position="366"/>
    </location>
</feature>
<gene>
    <name evidence="8" type="ORF">MBM_02630</name>
</gene>
<dbReference type="GO" id="GO:0005886">
    <property type="term" value="C:plasma membrane"/>
    <property type="evidence" value="ECO:0007669"/>
    <property type="project" value="TreeGrafter"/>
</dbReference>
<dbReference type="FunFam" id="1.20.1250.20:FF:000082">
    <property type="entry name" value="MFS multidrug transporter, putative"/>
    <property type="match status" value="1"/>
</dbReference>
<feature type="region of interest" description="Disordered" evidence="6">
    <location>
        <begin position="516"/>
        <end position="542"/>
    </location>
</feature>
<dbReference type="InterPro" id="IPR036259">
    <property type="entry name" value="MFS_trans_sf"/>
</dbReference>
<protein>
    <submittedName>
        <fullName evidence="8">Putative MFS multidrug transporter</fullName>
    </submittedName>
</protein>
<dbReference type="HOGENOM" id="CLU_008455_11_5_1"/>
<dbReference type="Pfam" id="PF07690">
    <property type="entry name" value="MFS_1"/>
    <property type="match status" value="1"/>
</dbReference>
<feature type="compositionally biased region" description="Polar residues" evidence="6">
    <location>
        <begin position="1"/>
        <end position="17"/>
    </location>
</feature>
<dbReference type="eggNOG" id="KOG0255">
    <property type="taxonomic scope" value="Eukaryota"/>
</dbReference>
<feature type="transmembrane region" description="Helical" evidence="7">
    <location>
        <begin position="387"/>
        <end position="407"/>
    </location>
</feature>
<keyword evidence="3 7" id="KW-0812">Transmembrane</keyword>
<feature type="transmembrane region" description="Helical" evidence="7">
    <location>
        <begin position="77"/>
        <end position="94"/>
    </location>
</feature>
<dbReference type="PANTHER" id="PTHR23502">
    <property type="entry name" value="MAJOR FACILITATOR SUPERFAMILY"/>
    <property type="match status" value="1"/>
</dbReference>
<feature type="compositionally biased region" description="Low complexity" evidence="6">
    <location>
        <begin position="40"/>
        <end position="53"/>
    </location>
</feature>
<feature type="transmembrane region" description="Helical" evidence="7">
    <location>
        <begin position="447"/>
        <end position="469"/>
    </location>
</feature>
<dbReference type="Gene3D" id="1.20.1250.20">
    <property type="entry name" value="MFS general substrate transporter like domains"/>
    <property type="match status" value="1"/>
</dbReference>
<evidence type="ECO:0000256" key="1">
    <source>
        <dbReference type="ARBA" id="ARBA00004141"/>
    </source>
</evidence>
<name>K1XEQ4_MARBU</name>
<feature type="transmembrane region" description="Helical" evidence="7">
    <location>
        <begin position="234"/>
        <end position="253"/>
    </location>
</feature>
<keyword evidence="5 7" id="KW-0472">Membrane</keyword>
<dbReference type="GeneID" id="18758565"/>
<feature type="transmembrane region" description="Helical" evidence="7">
    <location>
        <begin position="317"/>
        <end position="337"/>
    </location>
</feature>
<evidence type="ECO:0000256" key="7">
    <source>
        <dbReference type="SAM" id="Phobius"/>
    </source>
</evidence>
<evidence type="ECO:0000256" key="5">
    <source>
        <dbReference type="ARBA" id="ARBA00023136"/>
    </source>
</evidence>
<evidence type="ECO:0000256" key="4">
    <source>
        <dbReference type="ARBA" id="ARBA00022989"/>
    </source>
</evidence>
<feature type="transmembrane region" description="Helical" evidence="7">
    <location>
        <begin position="114"/>
        <end position="133"/>
    </location>
</feature>
<organism evidence="8 9">
    <name type="scientific">Marssonina brunnea f. sp. multigermtubi (strain MB_m1)</name>
    <name type="common">Marssonina leaf spot fungus</name>
    <dbReference type="NCBI Taxonomy" id="1072389"/>
    <lineage>
        <taxon>Eukaryota</taxon>
        <taxon>Fungi</taxon>
        <taxon>Dikarya</taxon>
        <taxon>Ascomycota</taxon>
        <taxon>Pezizomycotina</taxon>
        <taxon>Leotiomycetes</taxon>
        <taxon>Helotiales</taxon>
        <taxon>Drepanopezizaceae</taxon>
        <taxon>Drepanopeziza</taxon>
    </lineage>
</organism>
<dbReference type="CDD" id="cd17323">
    <property type="entry name" value="MFS_Tpo1_MDR_like"/>
    <property type="match status" value="1"/>
</dbReference>
<dbReference type="OMA" id="FWGWSFY"/>
<evidence type="ECO:0000256" key="2">
    <source>
        <dbReference type="ARBA" id="ARBA00008335"/>
    </source>
</evidence>
<evidence type="ECO:0000256" key="6">
    <source>
        <dbReference type="SAM" id="MobiDB-lite"/>
    </source>
</evidence>
<dbReference type="EMBL" id="JH921431">
    <property type="protein sequence ID" value="EKD19393.1"/>
    <property type="molecule type" value="Genomic_DNA"/>
</dbReference>
<evidence type="ECO:0000256" key="3">
    <source>
        <dbReference type="ARBA" id="ARBA00022692"/>
    </source>
</evidence>
<dbReference type="KEGG" id="mbe:MBM_02630"/>